<dbReference type="Proteomes" id="UP000289857">
    <property type="component" value="Unassembled WGS sequence"/>
</dbReference>
<keyword evidence="3" id="KW-1185">Reference proteome</keyword>
<accession>A0A4Q1KBM8</accession>
<dbReference type="NCBIfam" id="NF033708">
    <property type="entry name" value="T9SS_Cterm_ChiA"/>
    <property type="match status" value="1"/>
</dbReference>
<gene>
    <name evidence="2" type="ORF">EQG61_07610</name>
</gene>
<evidence type="ECO:0000313" key="3">
    <source>
        <dbReference type="Proteomes" id="UP000289857"/>
    </source>
</evidence>
<dbReference type="EMBL" id="SBKN01000004">
    <property type="protein sequence ID" value="RXR22442.1"/>
    <property type="molecule type" value="Genomic_DNA"/>
</dbReference>
<dbReference type="RefSeq" id="WP_129461329.1">
    <property type="nucleotide sequence ID" value="NZ_SBKN01000004.1"/>
</dbReference>
<sequence length="1784" mass="187490">MAKKIHVNVVNNGFLRFITLIVLFLNFGVQAQSYTVTQTNWTAGYTTFPLSGRTTLAATGGNVDDVVYPLTIPFSFGFNGGTYTTVNMSTNGFVYFGTATGTPATEYFPISSSATNYTGGGAISVYGRDMDLIGTTATVNMGWVVTGTAPNRIFKMDWVTRRSIGANAVPASEASMVFQLWLYETTNVIEMIYNNATFTNTTAILTGQIGIRGATNTDFINLSYTNSAAQWPGSATTPNQMALGTANTDSVVTKGNTAASATIQATSNRLFRWTPVSCFAPTGLTASNITFNSVDLTWLAASPAPANGYEYYVGTTSPIGASPATGSVGAGVLTASATGLSSGTLYYYAVRSVCSGVDKSAWTTVGTFTTYCAPTNITYYEGFDGPSVVVPATSPNHGNIPSCTYAVNAGTGNPWVTTYEDYYPGLNMFFQGNFLMYNGQSPSNGNTANAWWFTNGLNLTAGTTYRISFFYSGTDTPSTVQNKLKIGLATSPLAAGVTTILDDLPNIKGGPSENVINFTAPSTGVFYIGFNAYSNPNNGQLAVDDVTVAPAICLAASNVTVANITASSALLSWTSPSPAPANGFVYYYNTTGAAPTNATVPSGSVGVGVTSLNLTGLNGSTNYYFWVRTYCGGGDYGEWVALNNSGSGFFTTLYQPPFCVPAVSASPNTSTYITNVTTTGGTANLNNSSGYSTGSYGDYSAQVVAQAPGFSVNMSIGFIATGGVGVAVYVDWNNDGTFAVAERMYNSATYLSTSPVNTVINVPGAQALGDYRMRVVADYWATNPLPCTYGSSPSRWEVEDYTFRVVTPPPPLSINITSDTQCAGNPSALVQLTTPVSNYQSYSWLPNVGVSGSPAAGWTFTNTVTTVYTLTANETIAPFGSRQLTFTYIANQTPTPIVLSPATPTVCGSGPAVQLTSTGGLVSGFPILSENFNTGAPGWTSSSTAAHTGGNTAVSLWQIQNSPYDGIVSPDSSQFMVSDSDGQGSGSTTFVELTSPVFSLVGYTDASLSFYHYYRPWINGTATVYITTNGGTTWTQIRQWTNTANGETTQGTTTNFALVNLPLVAYVGQANVQIKFTYTAQWGWYWAIDNFLVSGTASSAVNWNLATGPVANGVAVPGLYTDAAATTAYIAGTGSASVYALPTATTDYTASASTPAPVCATNSSITVTLSNVGAGTASSDQTICSGMPANLTLTGYTGTITKWQSSTTAAFTTPVDIAASASATLTSVQMGAITATTYYRAVVTNGGCTGYSNVVTITVSTSTWNGSVWSNGVPSLTKSAIFAGNYSSTGDLSACSVTVQSGTVVFNTNHTLTVQNAVTVTGGSLTFENASSLLQVTNAVNSGNITYKRTTTPIRKFDFTYWSSPVAPQTLVALSPLTQFDKYFTFDPVIGNWVTVASSSLMVAGKGYIIRGPNNFDPVVAAPYNASFVGVPNNGTITAPIALGTSDVNLIGNPYPSALNIDLFMDYNGNTGLNLVDKTIYIWTHNTAMTNNNYTNSDYAVYNYMGGVGTAAAPGSNNAVPTGKIASGQSFFIKGLANGNAIFNNTMRVAGNNAQFFRSAADKSRVWLQIYDGAAGYKQTLVGYADGATNGVESGYDGDLFDAGNAVTLYSLVGNSKLTIQGRALPFNVNDVVPLGYKATENGNLTISLHNFDGVFTSQDIYLKDNALNVIHDLKAGDYTFATGAGTFENRFELVYTNNALGIDTPEFSNSVVVYAQNGVIHVQSSSSNLDHIEVYDVRGAKLATMQNVNSNTAQLAHVSNANQLLFVKVTDQNGNTLTRKVQY</sequence>
<comment type="caution">
    <text evidence="2">The sequence shown here is derived from an EMBL/GenBank/DDBJ whole genome shotgun (WGS) entry which is preliminary data.</text>
</comment>
<dbReference type="CDD" id="cd00063">
    <property type="entry name" value="FN3"/>
    <property type="match status" value="2"/>
</dbReference>
<protein>
    <submittedName>
        <fullName evidence="2">T9SS sorting signal type C domain-containing protein</fullName>
    </submittedName>
</protein>
<dbReference type="Gene3D" id="2.60.120.200">
    <property type="match status" value="1"/>
</dbReference>
<name>A0A4Q1KBM8_9FLAO</name>
<organism evidence="2 3">
    <name type="scientific">Flavobacterium stagni</name>
    <dbReference type="NCBI Taxonomy" id="2506421"/>
    <lineage>
        <taxon>Bacteria</taxon>
        <taxon>Pseudomonadati</taxon>
        <taxon>Bacteroidota</taxon>
        <taxon>Flavobacteriia</taxon>
        <taxon>Flavobacteriales</taxon>
        <taxon>Flavobacteriaceae</taxon>
        <taxon>Flavobacterium</taxon>
    </lineage>
</organism>
<dbReference type="Pfam" id="PF20009">
    <property type="entry name" value="GEVED"/>
    <property type="match status" value="1"/>
</dbReference>
<dbReference type="InterPro" id="IPR036116">
    <property type="entry name" value="FN3_sf"/>
</dbReference>
<dbReference type="Pfam" id="PF00041">
    <property type="entry name" value="fn3"/>
    <property type="match status" value="1"/>
</dbReference>
<proteinExistence type="predicted"/>
<evidence type="ECO:0000313" key="2">
    <source>
        <dbReference type="EMBL" id="RXR22442.1"/>
    </source>
</evidence>
<evidence type="ECO:0000259" key="1">
    <source>
        <dbReference type="PROSITE" id="PS50853"/>
    </source>
</evidence>
<reference evidence="3" key="1">
    <citation type="submission" date="2019-01" db="EMBL/GenBank/DDBJ databases">
        <title>Cytophagaceae bacterium strain CAR-16.</title>
        <authorList>
            <person name="Chen W.-M."/>
        </authorList>
    </citation>
    <scope>NUCLEOTIDE SEQUENCE [LARGE SCALE GENOMIC DNA]</scope>
    <source>
        <strain evidence="3">WWJ-16</strain>
    </source>
</reference>
<dbReference type="Gene3D" id="2.60.40.10">
    <property type="entry name" value="Immunoglobulins"/>
    <property type="match status" value="2"/>
</dbReference>
<feature type="domain" description="Fibronectin type-III" evidence="1">
    <location>
        <begin position="555"/>
        <end position="655"/>
    </location>
</feature>
<feature type="domain" description="Fibronectin type-III" evidence="1">
    <location>
        <begin position="280"/>
        <end position="375"/>
    </location>
</feature>
<dbReference type="InterPro" id="IPR013783">
    <property type="entry name" value="Ig-like_fold"/>
</dbReference>
<dbReference type="InterPro" id="IPR003961">
    <property type="entry name" value="FN3_dom"/>
</dbReference>
<dbReference type="InterPro" id="IPR045474">
    <property type="entry name" value="GEVED"/>
</dbReference>
<dbReference type="PROSITE" id="PS50853">
    <property type="entry name" value="FN3"/>
    <property type="match status" value="2"/>
</dbReference>
<dbReference type="SMART" id="SM00060">
    <property type="entry name" value="FN3"/>
    <property type="match status" value="2"/>
</dbReference>
<dbReference type="OrthoDB" id="1652165at2"/>
<dbReference type="SUPFAM" id="SSF49265">
    <property type="entry name" value="Fibronectin type III"/>
    <property type="match status" value="2"/>
</dbReference>